<evidence type="ECO:0000256" key="4">
    <source>
        <dbReference type="PROSITE-ProRule" id="PRU00182"/>
    </source>
</evidence>
<feature type="domain" description="RNA-binding S4" evidence="6">
    <location>
        <begin position="12"/>
        <end position="74"/>
    </location>
</feature>
<comment type="similarity">
    <text evidence="1 5">Belongs to the pseudouridine synthase RluA family.</text>
</comment>
<dbReference type="Pfam" id="PF01479">
    <property type="entry name" value="S4"/>
    <property type="match status" value="1"/>
</dbReference>
<evidence type="ECO:0000259" key="6">
    <source>
        <dbReference type="SMART" id="SM00363"/>
    </source>
</evidence>
<evidence type="ECO:0000256" key="5">
    <source>
        <dbReference type="RuleBase" id="RU362028"/>
    </source>
</evidence>
<dbReference type="PANTHER" id="PTHR21600">
    <property type="entry name" value="MITOCHONDRIAL RNA PSEUDOURIDINE SYNTHASE"/>
    <property type="match status" value="1"/>
</dbReference>
<dbReference type="CDD" id="cd02869">
    <property type="entry name" value="PseudoU_synth_RluA_like"/>
    <property type="match status" value="1"/>
</dbReference>
<dbReference type="Gene3D" id="3.10.290.10">
    <property type="entry name" value="RNA-binding S4 domain"/>
    <property type="match status" value="1"/>
</dbReference>
<protein>
    <recommendedName>
        <fullName evidence="5">Pseudouridine synthase</fullName>
        <ecNumber evidence="5">5.4.99.-</ecNumber>
    </recommendedName>
</protein>
<organism evidence="7 8">
    <name type="scientific">Candidatus Magasanikbacteria bacterium GW2011_GWA2_42_32</name>
    <dbReference type="NCBI Taxonomy" id="1619039"/>
    <lineage>
        <taxon>Bacteria</taxon>
        <taxon>Candidatus Magasanikiibacteriota</taxon>
    </lineage>
</organism>
<gene>
    <name evidence="7" type="ORF">UV20_C0002G0066</name>
</gene>
<dbReference type="GO" id="GO:0000455">
    <property type="term" value="P:enzyme-directed rRNA pseudouridine synthesis"/>
    <property type="evidence" value="ECO:0007669"/>
    <property type="project" value="UniProtKB-ARBA"/>
</dbReference>
<dbReference type="InterPro" id="IPR006225">
    <property type="entry name" value="PsdUridine_synth_RluC/D"/>
</dbReference>
<evidence type="ECO:0000256" key="3">
    <source>
        <dbReference type="PIRSR" id="PIRSR606225-1"/>
    </source>
</evidence>
<dbReference type="InterPro" id="IPR002942">
    <property type="entry name" value="S4_RNA-bd"/>
</dbReference>
<sequence>MKYHITPEEKGTRLDKFLVEKMPHLTRTQIQKAVKGGQVLVNDKKPTPHHFLKGGDIVDTEEMKIDTTSSDSQKISSTGKTKTKTKFVFPKSLEPKIIFEDENFLVINKPSGILVHARDEKLLDQEPTLVHWLIKNFPAIKKVGENLILRPGIVHRLDKEASGVMIVAKTNPAFHFLKEQFKTRQVKKEYRAWVYGKLPKTWDVIAFPIGRSRDEGKMAARPVSTTKEKIQPGKEAVTEYEVLQEFPHKSLVKIMPKTGRTHQIRVHFYALHHPLLGDPLYESKSYKKIPTERLMLHAHKLTLKNLAGEEQTFTAPLPKEFI</sequence>
<evidence type="ECO:0000256" key="2">
    <source>
        <dbReference type="ARBA" id="ARBA00023235"/>
    </source>
</evidence>
<dbReference type="PANTHER" id="PTHR21600:SF44">
    <property type="entry name" value="RIBOSOMAL LARGE SUBUNIT PSEUDOURIDINE SYNTHASE D"/>
    <property type="match status" value="1"/>
</dbReference>
<comment type="caution">
    <text evidence="7">The sequence shown here is derived from an EMBL/GenBank/DDBJ whole genome shotgun (WGS) entry which is preliminary data.</text>
</comment>
<keyword evidence="2 5" id="KW-0413">Isomerase</keyword>
<dbReference type="EMBL" id="LCDO01000002">
    <property type="protein sequence ID" value="KKS57277.1"/>
    <property type="molecule type" value="Genomic_DNA"/>
</dbReference>
<reference evidence="7 8" key="1">
    <citation type="journal article" date="2015" name="Nature">
        <title>rRNA introns, odd ribosomes, and small enigmatic genomes across a large radiation of phyla.</title>
        <authorList>
            <person name="Brown C.T."/>
            <person name="Hug L.A."/>
            <person name="Thomas B.C."/>
            <person name="Sharon I."/>
            <person name="Castelle C.J."/>
            <person name="Singh A."/>
            <person name="Wilkins M.J."/>
            <person name="Williams K.H."/>
            <person name="Banfield J.F."/>
        </authorList>
    </citation>
    <scope>NUCLEOTIDE SEQUENCE [LARGE SCALE GENOMIC DNA]</scope>
</reference>
<dbReference type="PROSITE" id="PS50889">
    <property type="entry name" value="S4"/>
    <property type="match status" value="1"/>
</dbReference>
<name>A0A0G1A896_9BACT</name>
<dbReference type="Proteomes" id="UP000034837">
    <property type="component" value="Unassembled WGS sequence"/>
</dbReference>
<dbReference type="AlphaFoldDB" id="A0A0G1A896"/>
<comment type="catalytic activity">
    <reaction evidence="5">
        <text>a uridine in RNA = a pseudouridine in RNA</text>
        <dbReference type="Rhea" id="RHEA:48348"/>
        <dbReference type="Rhea" id="RHEA-COMP:12068"/>
        <dbReference type="Rhea" id="RHEA-COMP:12069"/>
        <dbReference type="ChEBI" id="CHEBI:65314"/>
        <dbReference type="ChEBI" id="CHEBI:65315"/>
    </reaction>
</comment>
<dbReference type="CDD" id="cd00165">
    <property type="entry name" value="S4"/>
    <property type="match status" value="1"/>
</dbReference>
<dbReference type="Gene3D" id="3.30.2350.10">
    <property type="entry name" value="Pseudouridine synthase"/>
    <property type="match status" value="1"/>
</dbReference>
<dbReference type="GO" id="GO:0120159">
    <property type="term" value="F:rRNA pseudouridine synthase activity"/>
    <property type="evidence" value="ECO:0007669"/>
    <property type="project" value="UniProtKB-ARBA"/>
</dbReference>
<evidence type="ECO:0000313" key="8">
    <source>
        <dbReference type="Proteomes" id="UP000034837"/>
    </source>
</evidence>
<dbReference type="InterPro" id="IPR036986">
    <property type="entry name" value="S4_RNA-bd_sf"/>
</dbReference>
<dbReference type="PATRIC" id="fig|1619039.3.peg.358"/>
<dbReference type="EC" id="5.4.99.-" evidence="5"/>
<keyword evidence="4" id="KW-0694">RNA-binding</keyword>
<dbReference type="Pfam" id="PF00849">
    <property type="entry name" value="PseudoU_synth_2"/>
    <property type="match status" value="1"/>
</dbReference>
<accession>A0A0G1A896</accession>
<evidence type="ECO:0000256" key="1">
    <source>
        <dbReference type="ARBA" id="ARBA00010876"/>
    </source>
</evidence>
<dbReference type="SMART" id="SM00363">
    <property type="entry name" value="S4"/>
    <property type="match status" value="1"/>
</dbReference>
<dbReference type="InterPro" id="IPR050188">
    <property type="entry name" value="RluA_PseudoU_synthase"/>
</dbReference>
<comment type="function">
    <text evidence="5">Responsible for synthesis of pseudouridine from uracil.</text>
</comment>
<dbReference type="SUPFAM" id="SSF55174">
    <property type="entry name" value="Alpha-L RNA-binding motif"/>
    <property type="match status" value="1"/>
</dbReference>
<feature type="active site" evidence="3">
    <location>
        <position position="158"/>
    </location>
</feature>
<dbReference type="NCBIfam" id="TIGR00005">
    <property type="entry name" value="rluA_subfam"/>
    <property type="match status" value="1"/>
</dbReference>
<dbReference type="SUPFAM" id="SSF55120">
    <property type="entry name" value="Pseudouridine synthase"/>
    <property type="match status" value="1"/>
</dbReference>
<proteinExistence type="inferred from homology"/>
<evidence type="ECO:0000313" key="7">
    <source>
        <dbReference type="EMBL" id="KKS57277.1"/>
    </source>
</evidence>
<dbReference type="GO" id="GO:0003723">
    <property type="term" value="F:RNA binding"/>
    <property type="evidence" value="ECO:0007669"/>
    <property type="project" value="UniProtKB-KW"/>
</dbReference>
<dbReference type="InterPro" id="IPR020103">
    <property type="entry name" value="PsdUridine_synth_cat_dom_sf"/>
</dbReference>
<dbReference type="InterPro" id="IPR006145">
    <property type="entry name" value="PsdUridine_synth_RsuA/RluA"/>
</dbReference>